<accession>A0A6C0HGI4</accession>
<dbReference type="EMBL" id="MN739950">
    <property type="protein sequence ID" value="QHT79599.1"/>
    <property type="molecule type" value="Genomic_DNA"/>
</dbReference>
<sequence length="83" mass="9511">MFFKYISIKVFLISLALGLLFVYLSSPTPTVIVVYPTPDNVDRINYKDKASNCFKFKSTEVKCPSDHNLIKTIPVQKSKKHDE</sequence>
<protein>
    <submittedName>
        <fullName evidence="1">Uncharacterized protein</fullName>
    </submittedName>
</protein>
<name>A0A6C0HGI4_9ZZZZ</name>
<reference evidence="1" key="1">
    <citation type="journal article" date="2020" name="Nature">
        <title>Giant virus diversity and host interactions through global metagenomics.</title>
        <authorList>
            <person name="Schulz F."/>
            <person name="Roux S."/>
            <person name="Paez-Espino D."/>
            <person name="Jungbluth S."/>
            <person name="Walsh D.A."/>
            <person name="Denef V.J."/>
            <person name="McMahon K.D."/>
            <person name="Konstantinidis K.T."/>
            <person name="Eloe-Fadrosh E.A."/>
            <person name="Kyrpides N.C."/>
            <person name="Woyke T."/>
        </authorList>
    </citation>
    <scope>NUCLEOTIDE SEQUENCE</scope>
    <source>
        <strain evidence="1">GVMAG-M-3300023184-101</strain>
    </source>
</reference>
<evidence type="ECO:0000313" key="1">
    <source>
        <dbReference type="EMBL" id="QHT79599.1"/>
    </source>
</evidence>
<dbReference type="AlphaFoldDB" id="A0A6C0HGI4"/>
<organism evidence="1">
    <name type="scientific">viral metagenome</name>
    <dbReference type="NCBI Taxonomy" id="1070528"/>
    <lineage>
        <taxon>unclassified sequences</taxon>
        <taxon>metagenomes</taxon>
        <taxon>organismal metagenomes</taxon>
    </lineage>
</organism>
<proteinExistence type="predicted"/>